<sequence>MKRNKRFYASILLLAMVLTMGFATFCLASGGGAMPIEAPAGHTPAFGNLYVIGWTAVNFFILLSLLYKFAYGPIYKMLDERTASIEGSLKHAEEVRVEVDELKKESQANLAESRREAQEIVARATKAAEDAKNEILAKAQGDAANMKSKATAEIESATAQAKAELKDTAATLAIMAAEKVLKRAITEADHKNMVSEFVNEAGDLLC</sequence>
<organism evidence="15">
    <name type="scientific">hydrocarbon metagenome</name>
    <dbReference type="NCBI Taxonomy" id="938273"/>
    <lineage>
        <taxon>unclassified sequences</taxon>
        <taxon>metagenomes</taxon>
        <taxon>ecological metagenomes</taxon>
    </lineage>
</organism>
<dbReference type="GO" id="GO:0012505">
    <property type="term" value="C:endomembrane system"/>
    <property type="evidence" value="ECO:0007669"/>
    <property type="project" value="UniProtKB-SubCell"/>
</dbReference>
<comment type="caution">
    <text evidence="15">The sequence shown here is derived from an EMBL/GenBank/DDBJ whole genome shotgun (WGS) entry which is preliminary data.</text>
</comment>
<evidence type="ECO:0000256" key="13">
    <source>
        <dbReference type="SAM" id="Coils"/>
    </source>
</evidence>
<dbReference type="GO" id="GO:0046961">
    <property type="term" value="F:proton-transporting ATPase activity, rotational mechanism"/>
    <property type="evidence" value="ECO:0007669"/>
    <property type="project" value="TreeGrafter"/>
</dbReference>
<keyword evidence="13" id="KW-0175">Coiled coil</keyword>
<evidence type="ECO:0000256" key="7">
    <source>
        <dbReference type="ARBA" id="ARBA00022781"/>
    </source>
</evidence>
<comment type="similarity">
    <text evidence="3">Belongs to the ATPase B chain family.</text>
</comment>
<evidence type="ECO:0000313" key="15">
    <source>
        <dbReference type="EMBL" id="KUG05299.1"/>
    </source>
</evidence>
<evidence type="ECO:0000256" key="14">
    <source>
        <dbReference type="SAM" id="Phobius"/>
    </source>
</evidence>
<keyword evidence="10 14" id="KW-0472">Membrane</keyword>
<feature type="coiled-coil region" evidence="13">
    <location>
        <begin position="85"/>
        <end position="134"/>
    </location>
</feature>
<dbReference type="InterPro" id="IPR050059">
    <property type="entry name" value="ATP_synthase_B_chain"/>
</dbReference>
<dbReference type="InterPro" id="IPR028987">
    <property type="entry name" value="ATP_synth_B-like_membr_sf"/>
</dbReference>
<protein>
    <submittedName>
        <fullName evidence="15">Atp synthase b chain</fullName>
        <ecNumber evidence="15">3.6.3.14</ecNumber>
    </submittedName>
</protein>
<evidence type="ECO:0000256" key="5">
    <source>
        <dbReference type="ARBA" id="ARBA00022547"/>
    </source>
</evidence>
<dbReference type="InterPro" id="IPR002146">
    <property type="entry name" value="ATP_synth_b/b'su_bac/chlpt"/>
</dbReference>
<dbReference type="Gene3D" id="6.10.250.1580">
    <property type="match status" value="1"/>
</dbReference>
<comment type="function">
    <text evidence="12">F(1)F(0) ATP synthase produces ATP from ADP in the presence of a proton or sodium gradient. F-type ATPases consist of two structural domains, F(1) containing the extramembraneous catalytic core and F(0) containing the membrane proton channel, linked together by a central stalk and a peripheral stalk. During catalysis, ATP synthesis in the catalytic domain of F(1) is coupled via a rotary mechanism of the central stalk subunits to proton translocation.</text>
</comment>
<evidence type="ECO:0000256" key="1">
    <source>
        <dbReference type="ARBA" id="ARBA00004167"/>
    </source>
</evidence>
<dbReference type="Pfam" id="PF00430">
    <property type="entry name" value="ATP-synt_B"/>
    <property type="match status" value="1"/>
</dbReference>
<comment type="subcellular location">
    <subcellularLocation>
        <location evidence="2">Endomembrane system</location>
    </subcellularLocation>
    <subcellularLocation>
        <location evidence="1">Membrane</location>
        <topology evidence="1">Single-pass membrane protein</topology>
    </subcellularLocation>
</comment>
<dbReference type="EC" id="3.6.3.14" evidence="15"/>
<reference evidence="15" key="1">
    <citation type="journal article" date="2015" name="Proc. Natl. Acad. Sci. U.S.A.">
        <title>Networks of energetic and metabolic interactions define dynamics in microbial communities.</title>
        <authorList>
            <person name="Embree M."/>
            <person name="Liu J.K."/>
            <person name="Al-Bassam M.M."/>
            <person name="Zengler K."/>
        </authorList>
    </citation>
    <scope>NUCLEOTIDE SEQUENCE</scope>
</reference>
<name>A0A0W8EA14_9ZZZZ</name>
<evidence type="ECO:0000256" key="10">
    <source>
        <dbReference type="ARBA" id="ARBA00023136"/>
    </source>
</evidence>
<evidence type="ECO:0000256" key="11">
    <source>
        <dbReference type="ARBA" id="ARBA00023310"/>
    </source>
</evidence>
<proteinExistence type="inferred from homology"/>
<keyword evidence="5" id="KW-0138">CF(0)</keyword>
<dbReference type="CDD" id="cd06503">
    <property type="entry name" value="ATP-synt_Fo_b"/>
    <property type="match status" value="1"/>
</dbReference>
<keyword evidence="15" id="KW-0378">Hydrolase</keyword>
<evidence type="ECO:0000256" key="4">
    <source>
        <dbReference type="ARBA" id="ARBA00022448"/>
    </source>
</evidence>
<dbReference type="GO" id="GO:0016787">
    <property type="term" value="F:hydrolase activity"/>
    <property type="evidence" value="ECO:0007669"/>
    <property type="project" value="UniProtKB-KW"/>
</dbReference>
<keyword evidence="4" id="KW-0813">Transport</keyword>
<keyword evidence="6 14" id="KW-0812">Transmembrane</keyword>
<dbReference type="GO" id="GO:0045259">
    <property type="term" value="C:proton-transporting ATP synthase complex"/>
    <property type="evidence" value="ECO:0007669"/>
    <property type="project" value="UniProtKB-KW"/>
</dbReference>
<feature type="transmembrane region" description="Helical" evidence="14">
    <location>
        <begin position="52"/>
        <end position="71"/>
    </location>
</feature>
<dbReference type="PANTHER" id="PTHR33445">
    <property type="entry name" value="ATP SYNTHASE SUBUNIT B', CHLOROPLASTIC"/>
    <property type="match status" value="1"/>
</dbReference>
<evidence type="ECO:0000256" key="9">
    <source>
        <dbReference type="ARBA" id="ARBA00023065"/>
    </source>
</evidence>
<dbReference type="GO" id="GO:0015986">
    <property type="term" value="P:proton motive force-driven ATP synthesis"/>
    <property type="evidence" value="ECO:0007669"/>
    <property type="project" value="InterPro"/>
</dbReference>
<dbReference type="HAMAP" id="MF_01398">
    <property type="entry name" value="ATP_synth_b_bprime"/>
    <property type="match status" value="1"/>
</dbReference>
<keyword evidence="9" id="KW-0406">Ion transport</keyword>
<evidence type="ECO:0000256" key="2">
    <source>
        <dbReference type="ARBA" id="ARBA00004308"/>
    </source>
</evidence>
<keyword evidence="11" id="KW-0066">ATP synthesis</keyword>
<gene>
    <name evidence="15" type="ORF">ASZ90_017280</name>
</gene>
<dbReference type="EMBL" id="LNQE01001821">
    <property type="protein sequence ID" value="KUG05299.1"/>
    <property type="molecule type" value="Genomic_DNA"/>
</dbReference>
<keyword evidence="7" id="KW-0375">Hydrogen ion transport</keyword>
<dbReference type="InterPro" id="IPR005864">
    <property type="entry name" value="ATP_synth_F0_bsu_bac"/>
</dbReference>
<evidence type="ECO:0000256" key="8">
    <source>
        <dbReference type="ARBA" id="ARBA00022989"/>
    </source>
</evidence>
<dbReference type="NCBIfam" id="TIGR01144">
    <property type="entry name" value="ATP_synt_b"/>
    <property type="match status" value="1"/>
</dbReference>
<dbReference type="AlphaFoldDB" id="A0A0W8EA14"/>
<accession>A0A0W8EA14</accession>
<dbReference type="PANTHER" id="PTHR33445:SF2">
    <property type="entry name" value="ATP SYNTHASE SUBUNIT B', CHLOROPLASTIC"/>
    <property type="match status" value="1"/>
</dbReference>
<evidence type="ECO:0000256" key="12">
    <source>
        <dbReference type="ARBA" id="ARBA00025198"/>
    </source>
</evidence>
<dbReference type="SUPFAM" id="SSF81573">
    <property type="entry name" value="F1F0 ATP synthase subunit B, membrane domain"/>
    <property type="match status" value="1"/>
</dbReference>
<evidence type="ECO:0000256" key="3">
    <source>
        <dbReference type="ARBA" id="ARBA00005513"/>
    </source>
</evidence>
<evidence type="ECO:0000256" key="6">
    <source>
        <dbReference type="ARBA" id="ARBA00022692"/>
    </source>
</evidence>
<keyword evidence="8 14" id="KW-1133">Transmembrane helix</keyword>